<dbReference type="Gene3D" id="1.20.58.2140">
    <property type="match status" value="1"/>
</dbReference>
<dbReference type="PANTHER" id="PTHR10741">
    <property type="entry name" value="TRANSLIN AND TRANSLIN ASSOCIATED PROTEIN X"/>
    <property type="match status" value="1"/>
</dbReference>
<feature type="coiled-coil region" evidence="2">
    <location>
        <begin position="108"/>
        <end position="172"/>
    </location>
</feature>
<feature type="coiled-coil region" evidence="2">
    <location>
        <begin position="237"/>
        <end position="264"/>
    </location>
</feature>
<keyword evidence="3" id="KW-0812">Transmembrane</keyword>
<dbReference type="InterPro" id="IPR036081">
    <property type="entry name" value="Translin_sf"/>
</dbReference>
<dbReference type="EMBL" id="LN999010">
    <property type="protein sequence ID" value="CUX77430.1"/>
    <property type="molecule type" value="Genomic_DNA"/>
</dbReference>
<protein>
    <submittedName>
        <fullName evidence="4">Uncharacterized protein MJ0175</fullName>
    </submittedName>
</protein>
<feature type="transmembrane region" description="Helical" evidence="3">
    <location>
        <begin position="29"/>
        <end position="49"/>
    </location>
</feature>
<evidence type="ECO:0000256" key="3">
    <source>
        <dbReference type="SAM" id="Phobius"/>
    </source>
</evidence>
<dbReference type="Proteomes" id="UP000093069">
    <property type="component" value="Chromosome I"/>
</dbReference>
<dbReference type="CDD" id="cd14820">
    <property type="entry name" value="TRAX"/>
    <property type="match status" value="1"/>
</dbReference>
<sequence length="321" mass="36881">MIATLGARDLGGWKGGEVLLNDNNSLIRLVLYLLSSSVSFGILRIYWFFITTLPTNENSSFLIRNHDTPALGAELHHFLTPILAEGKVRPFKIKSLLSQGEVVVDMRIEEVIRKVKEVLDEKDSLREEALQITREIVRLSGDSIKAMHRGELKTAEERLRRAGELVSLLREKLGNHPDLYYTGHVQTANQEFTEATLLYHYLTDKNFPGYEDLGVPPQDYILGVGDFIGELRRYFLISLMEGDIERAEETYRFMEEVYEELMTLEYPKGLVNVRQKQDQARYILERTLEDLTRAKLNMKLERKLEEAINVGESGKSSREAE</sequence>
<dbReference type="GO" id="GO:0043565">
    <property type="term" value="F:sequence-specific DNA binding"/>
    <property type="evidence" value="ECO:0007669"/>
    <property type="project" value="InterPro"/>
</dbReference>
<keyword evidence="2" id="KW-0175">Coiled coil</keyword>
<dbReference type="InterPro" id="IPR002848">
    <property type="entry name" value="Translin_fam"/>
</dbReference>
<dbReference type="STRING" id="54262.CHITON_0651"/>
<evidence type="ECO:0000313" key="4">
    <source>
        <dbReference type="EMBL" id="CUX77430.1"/>
    </source>
</evidence>
<feature type="binding site" evidence="1">
    <location>
        <position position="194"/>
    </location>
    <ligand>
        <name>Mg(2+)</name>
        <dbReference type="ChEBI" id="CHEBI:18420"/>
    </ligand>
</feature>
<dbReference type="AlphaFoldDB" id="A0A160VRM7"/>
<proteinExistence type="predicted"/>
<gene>
    <name evidence="4" type="ORF">CHITON_0651</name>
</gene>
<evidence type="ECO:0000256" key="2">
    <source>
        <dbReference type="SAM" id="Coils"/>
    </source>
</evidence>
<dbReference type="NCBIfam" id="NF011161">
    <property type="entry name" value="PRK14562.1-6"/>
    <property type="match status" value="1"/>
</dbReference>
<dbReference type="SUPFAM" id="SSF74784">
    <property type="entry name" value="Translin"/>
    <property type="match status" value="1"/>
</dbReference>
<dbReference type="Pfam" id="PF01997">
    <property type="entry name" value="Translin"/>
    <property type="match status" value="1"/>
</dbReference>
<accession>A0A160VRM7</accession>
<name>A0A160VRM7_9EURY</name>
<keyword evidence="3" id="KW-1133">Transmembrane helix</keyword>
<keyword evidence="1" id="KW-0479">Metal-binding</keyword>
<reference evidence="5" key="1">
    <citation type="submission" date="2016-01" db="EMBL/GenBank/DDBJ databases">
        <authorList>
            <person name="Vorgias C.E."/>
        </authorList>
    </citation>
    <scope>NUCLEOTIDE SEQUENCE [LARGE SCALE GENOMIC DNA]</scope>
</reference>
<evidence type="ECO:0000256" key="1">
    <source>
        <dbReference type="PIRSR" id="PIRSR602848-1"/>
    </source>
</evidence>
<dbReference type="GO" id="GO:0046872">
    <property type="term" value="F:metal ion binding"/>
    <property type="evidence" value="ECO:0007669"/>
    <property type="project" value="UniProtKB-KW"/>
</dbReference>
<feature type="binding site" evidence="1">
    <location>
        <position position="230"/>
    </location>
    <ligand>
        <name>Mg(2+)</name>
        <dbReference type="ChEBI" id="CHEBI:18420"/>
    </ligand>
</feature>
<organism evidence="4 5">
    <name type="scientific">Thermococcus chitonophagus</name>
    <dbReference type="NCBI Taxonomy" id="54262"/>
    <lineage>
        <taxon>Archaea</taxon>
        <taxon>Methanobacteriati</taxon>
        <taxon>Methanobacteriota</taxon>
        <taxon>Thermococci</taxon>
        <taxon>Thermococcales</taxon>
        <taxon>Thermococcaceae</taxon>
        <taxon>Thermococcus</taxon>
    </lineage>
</organism>
<dbReference type="KEGG" id="tch:CHITON_0651"/>
<evidence type="ECO:0000313" key="5">
    <source>
        <dbReference type="Proteomes" id="UP000093069"/>
    </source>
</evidence>
<keyword evidence="3" id="KW-0472">Membrane</keyword>
<keyword evidence="1" id="KW-0460">Magnesium</keyword>